<keyword evidence="4" id="KW-1185">Reference proteome</keyword>
<reference evidence="3 4" key="1">
    <citation type="submission" date="2024-06" db="EMBL/GenBank/DDBJ databases">
        <authorList>
            <person name="Kraege A."/>
            <person name="Thomma B."/>
        </authorList>
    </citation>
    <scope>NUCLEOTIDE SEQUENCE [LARGE SCALE GENOMIC DNA]</scope>
</reference>
<feature type="domain" description="AB hydrolase-1" evidence="2">
    <location>
        <begin position="90"/>
        <end position="181"/>
    </location>
</feature>
<dbReference type="Gene3D" id="3.40.50.1820">
    <property type="entry name" value="alpha/beta hydrolase"/>
    <property type="match status" value="1"/>
</dbReference>
<dbReference type="InterPro" id="IPR000073">
    <property type="entry name" value="AB_hydrolase_1"/>
</dbReference>
<sequence>MISGQSLFSAAQIVALGTLFPLFPAHPFSVWSNAYNTGALSTSLQQWRTLGRYYLYTDRKSSWQLNVFYIDIQDPASDTELGKKTTATDTLLILHGFPTSSADFQGQVMDALQQKFRRVITFDYPGFGFSDKPRGLTPTPYSVFTYADVAESLLEYLDVAAVHVLAHDIGDTVAQELMARHISRQAEGGLTGGAEGLDLLSVAFLNGGLIPGLHKPSLQMRILHNKWVGPWMGPLMTESRLSAALAKTFGPHTQPTQGFVEDSYAALTFNSGHMIMHEKIQYMTERVDNKERWVGAIQNSEVPRILINGPSDPISGAHAAEGYKETVPDAKVVLLAGQPGHYPQVEFA</sequence>
<dbReference type="Pfam" id="PF00561">
    <property type="entry name" value="Abhydrolase_1"/>
    <property type="match status" value="1"/>
</dbReference>
<evidence type="ECO:0000313" key="4">
    <source>
        <dbReference type="Proteomes" id="UP001497392"/>
    </source>
</evidence>
<evidence type="ECO:0000256" key="1">
    <source>
        <dbReference type="SAM" id="SignalP"/>
    </source>
</evidence>
<dbReference type="EMBL" id="CAXHTA020000018">
    <property type="protein sequence ID" value="CAL5228247.1"/>
    <property type="molecule type" value="Genomic_DNA"/>
</dbReference>
<dbReference type="InterPro" id="IPR050266">
    <property type="entry name" value="AB_hydrolase_sf"/>
</dbReference>
<gene>
    <name evidence="3" type="primary">g11346</name>
    <name evidence="3" type="ORF">VP750_LOCUS10153</name>
</gene>
<dbReference type="Proteomes" id="UP001497392">
    <property type="component" value="Unassembled WGS sequence"/>
</dbReference>
<dbReference type="PANTHER" id="PTHR43798:SF33">
    <property type="entry name" value="HYDROLASE, PUTATIVE (AFU_ORTHOLOGUE AFUA_2G14860)-RELATED"/>
    <property type="match status" value="1"/>
</dbReference>
<name>A0ABP1G8W8_9CHLO</name>
<evidence type="ECO:0000313" key="3">
    <source>
        <dbReference type="EMBL" id="CAL5228247.1"/>
    </source>
</evidence>
<feature type="chain" id="PRO_5047279445" evidence="1">
    <location>
        <begin position="26"/>
        <end position="348"/>
    </location>
</feature>
<dbReference type="InterPro" id="IPR029058">
    <property type="entry name" value="AB_hydrolase_fold"/>
</dbReference>
<accession>A0ABP1G8W8</accession>
<dbReference type="PANTHER" id="PTHR43798">
    <property type="entry name" value="MONOACYLGLYCEROL LIPASE"/>
    <property type="match status" value="1"/>
</dbReference>
<evidence type="ECO:0000259" key="2">
    <source>
        <dbReference type="Pfam" id="PF00561"/>
    </source>
</evidence>
<dbReference type="SUPFAM" id="SSF53474">
    <property type="entry name" value="alpha/beta-Hydrolases"/>
    <property type="match status" value="1"/>
</dbReference>
<proteinExistence type="predicted"/>
<feature type="signal peptide" evidence="1">
    <location>
        <begin position="1"/>
        <end position="25"/>
    </location>
</feature>
<keyword evidence="1" id="KW-0732">Signal</keyword>
<comment type="caution">
    <text evidence="3">The sequence shown here is derived from an EMBL/GenBank/DDBJ whole genome shotgun (WGS) entry which is preliminary data.</text>
</comment>
<protein>
    <submittedName>
        <fullName evidence="3">G11346 protein</fullName>
    </submittedName>
</protein>
<organism evidence="3 4">
    <name type="scientific">Coccomyxa viridis</name>
    <dbReference type="NCBI Taxonomy" id="1274662"/>
    <lineage>
        <taxon>Eukaryota</taxon>
        <taxon>Viridiplantae</taxon>
        <taxon>Chlorophyta</taxon>
        <taxon>core chlorophytes</taxon>
        <taxon>Trebouxiophyceae</taxon>
        <taxon>Trebouxiophyceae incertae sedis</taxon>
        <taxon>Coccomyxaceae</taxon>
        <taxon>Coccomyxa</taxon>
    </lineage>
</organism>